<gene>
    <name evidence="1" type="ORF">SCHCODRAFT_233107</name>
</gene>
<keyword evidence="2" id="KW-1185">Reference proteome</keyword>
<dbReference type="RefSeq" id="XP_003033617.1">
    <property type="nucleotide sequence ID" value="XM_003033571.1"/>
</dbReference>
<proteinExistence type="predicted"/>
<accession>D8PYM0</accession>
<organism evidence="2">
    <name type="scientific">Schizophyllum commune (strain H4-8 / FGSC 9210)</name>
    <name type="common">Split gill fungus</name>
    <dbReference type="NCBI Taxonomy" id="578458"/>
    <lineage>
        <taxon>Eukaryota</taxon>
        <taxon>Fungi</taxon>
        <taxon>Dikarya</taxon>
        <taxon>Basidiomycota</taxon>
        <taxon>Agaricomycotina</taxon>
        <taxon>Agaricomycetes</taxon>
        <taxon>Agaricomycetidae</taxon>
        <taxon>Agaricales</taxon>
        <taxon>Schizophyllaceae</taxon>
        <taxon>Schizophyllum</taxon>
    </lineage>
</organism>
<dbReference type="GeneID" id="9585235"/>
<evidence type="ECO:0000313" key="2">
    <source>
        <dbReference type="Proteomes" id="UP000007431"/>
    </source>
</evidence>
<dbReference type="KEGG" id="scm:SCHCO_01092736"/>
<protein>
    <recommendedName>
        <fullName evidence="3">F-box domain-containing protein</fullName>
    </recommendedName>
</protein>
<sequence length="413" mass="46537">MSDRPCKLTSLPLESLLLVADNLPRHDLGKLSETNMLFACLTRRKRLREFVMSPRSFVALEKWVHVGALYPKICACPDIEDLSTITPICPNVQEDFGSHVKSIVLPEEWTSKTRALFVLLNQLAPSGLQSIRMRSHGSRSWWSGARQAWSGYDNGELFAPIKNLTLECPNLTSIVSLFSKQAPSTRQLLAHMPLTLTLRGAPTDEDSDMEWGVGFGGGWGVQAAPVVQWTDDRDNIVLRTRHLNVELNTRMEWVLDTVYFFQLHSLNVHTRIFSNWTLTLRLLRDSQSHLQSLRIYGIGSGGQVDSMEPVFLGSLTNLHIDWELLAIFRSMARSTVVGQVTLTIHKYVADYATDAQFDVAAEVLTTNHWSEIVVVEDEFWGSPDAIIGQAIRRADFVARAQMQNPPTYVTNFV</sequence>
<evidence type="ECO:0008006" key="3">
    <source>
        <dbReference type="Google" id="ProtNLM"/>
    </source>
</evidence>
<name>D8PYM0_SCHCM</name>
<reference evidence="1 2" key="1">
    <citation type="journal article" date="2010" name="Nat. Biotechnol.">
        <title>Genome sequence of the model mushroom Schizophyllum commune.</title>
        <authorList>
            <person name="Ohm R.A."/>
            <person name="de Jong J.F."/>
            <person name="Lugones L.G."/>
            <person name="Aerts A."/>
            <person name="Kothe E."/>
            <person name="Stajich J.E."/>
            <person name="de Vries R.P."/>
            <person name="Record E."/>
            <person name="Levasseur A."/>
            <person name="Baker S.E."/>
            <person name="Bartholomew K.A."/>
            <person name="Coutinho P.M."/>
            <person name="Erdmann S."/>
            <person name="Fowler T.J."/>
            <person name="Gathman A.C."/>
            <person name="Lombard V."/>
            <person name="Henrissat B."/>
            <person name="Knabe N."/>
            <person name="Kuees U."/>
            <person name="Lilly W.W."/>
            <person name="Lindquist E."/>
            <person name="Lucas S."/>
            <person name="Magnuson J.K."/>
            <person name="Piumi F."/>
            <person name="Raudaskoski M."/>
            <person name="Salamov A."/>
            <person name="Schmutz J."/>
            <person name="Schwarze F.W.M.R."/>
            <person name="vanKuyk P.A."/>
            <person name="Horton J.S."/>
            <person name="Grigoriev I.V."/>
            <person name="Woesten H.A.B."/>
        </authorList>
    </citation>
    <scope>NUCLEOTIDE SEQUENCE [LARGE SCALE GENOMIC DNA]</scope>
    <source>
        <strain evidence="2">H4-8 / FGSC 9210</strain>
    </source>
</reference>
<dbReference type="InParanoid" id="D8PYM0"/>
<dbReference type="VEuPathDB" id="FungiDB:SCHCODRAFT_01092736"/>
<evidence type="ECO:0000313" key="1">
    <source>
        <dbReference type="EMBL" id="EFI98714.1"/>
    </source>
</evidence>
<dbReference type="EMBL" id="GL377304">
    <property type="protein sequence ID" value="EFI98714.1"/>
    <property type="molecule type" value="Genomic_DNA"/>
</dbReference>
<dbReference type="Proteomes" id="UP000007431">
    <property type="component" value="Unassembled WGS sequence"/>
</dbReference>
<dbReference type="AlphaFoldDB" id="D8PYM0"/>
<dbReference type="HOGENOM" id="CLU_665914_0_0_1"/>